<sequence>QVTVIPRDDTFVAVPGEDMEITWTISGIQRSQLRGREWAFLTGNNLLAEIIRVGVVIIYNNSFSTAKIEVKRPSTLILKNFDGRFNGTYRFTVRTTIDANLHASIVAVFVAITPTVPVTSHCVKVITLHANVKDKAATHLRTLPGTKEAYRLSQERK</sequence>
<dbReference type="Proteomes" id="UP001152795">
    <property type="component" value="Unassembled WGS sequence"/>
</dbReference>
<evidence type="ECO:0000313" key="1">
    <source>
        <dbReference type="EMBL" id="CAB4043321.1"/>
    </source>
</evidence>
<organism evidence="1 2">
    <name type="scientific">Paramuricea clavata</name>
    <name type="common">Red gorgonian</name>
    <name type="synonym">Violescent sea-whip</name>
    <dbReference type="NCBI Taxonomy" id="317549"/>
    <lineage>
        <taxon>Eukaryota</taxon>
        <taxon>Metazoa</taxon>
        <taxon>Cnidaria</taxon>
        <taxon>Anthozoa</taxon>
        <taxon>Octocorallia</taxon>
        <taxon>Malacalcyonacea</taxon>
        <taxon>Plexauridae</taxon>
        <taxon>Paramuricea</taxon>
    </lineage>
</organism>
<gene>
    <name evidence="1" type="ORF">PACLA_8A035012</name>
</gene>
<dbReference type="EMBL" id="CACRXK020032097">
    <property type="protein sequence ID" value="CAB4043321.1"/>
    <property type="molecule type" value="Genomic_DNA"/>
</dbReference>
<accession>A0A6S7KM90</accession>
<evidence type="ECO:0000313" key="2">
    <source>
        <dbReference type="Proteomes" id="UP001152795"/>
    </source>
</evidence>
<feature type="non-terminal residue" evidence="1">
    <location>
        <position position="157"/>
    </location>
</feature>
<comment type="caution">
    <text evidence="1">The sequence shown here is derived from an EMBL/GenBank/DDBJ whole genome shotgun (WGS) entry which is preliminary data.</text>
</comment>
<keyword evidence="2" id="KW-1185">Reference proteome</keyword>
<name>A0A6S7KM90_PARCT</name>
<reference evidence="1" key="1">
    <citation type="submission" date="2020-04" db="EMBL/GenBank/DDBJ databases">
        <authorList>
            <person name="Alioto T."/>
            <person name="Alioto T."/>
            <person name="Gomez Garrido J."/>
        </authorList>
    </citation>
    <scope>NUCLEOTIDE SEQUENCE</scope>
    <source>
        <strain evidence="1">A484AB</strain>
    </source>
</reference>
<dbReference type="AlphaFoldDB" id="A0A6S7KM90"/>
<proteinExistence type="predicted"/>
<protein>
    <submittedName>
        <fullName evidence="1">Uncharacterized protein</fullName>
    </submittedName>
</protein>